<gene>
    <name evidence="1" type="ORF">FHU40_003525</name>
</gene>
<dbReference type="AlphaFoldDB" id="A0A7W4VYL8"/>
<evidence type="ECO:0000313" key="2">
    <source>
        <dbReference type="Proteomes" id="UP000589626"/>
    </source>
</evidence>
<dbReference type="RefSeq" id="WP_183593489.1">
    <property type="nucleotide sequence ID" value="NZ_JACHWR010000002.1"/>
</dbReference>
<name>A0A7W4VYL8_9ACTN</name>
<comment type="caution">
    <text evidence="1">The sequence shown here is derived from an EMBL/GenBank/DDBJ whole genome shotgun (WGS) entry which is preliminary data.</text>
</comment>
<reference evidence="1 2" key="1">
    <citation type="submission" date="2020-08" db="EMBL/GenBank/DDBJ databases">
        <title>Sequencing the genomes of 1000 actinobacteria strains.</title>
        <authorList>
            <person name="Klenk H.-P."/>
        </authorList>
    </citation>
    <scope>NUCLEOTIDE SEQUENCE [LARGE SCALE GENOMIC DNA]</scope>
    <source>
        <strain evidence="1 2">DSM 105498</strain>
    </source>
</reference>
<organism evidence="1 2">
    <name type="scientific">Nocardioides soli</name>
    <dbReference type="NCBI Taxonomy" id="1036020"/>
    <lineage>
        <taxon>Bacteria</taxon>
        <taxon>Bacillati</taxon>
        <taxon>Actinomycetota</taxon>
        <taxon>Actinomycetes</taxon>
        <taxon>Propionibacteriales</taxon>
        <taxon>Nocardioidaceae</taxon>
        <taxon>Nocardioides</taxon>
    </lineage>
</organism>
<accession>A0A7W4VYL8</accession>
<protein>
    <submittedName>
        <fullName evidence="1">Uncharacterized protein</fullName>
    </submittedName>
</protein>
<evidence type="ECO:0000313" key="1">
    <source>
        <dbReference type="EMBL" id="MBB3043707.1"/>
    </source>
</evidence>
<dbReference type="EMBL" id="JACHWR010000002">
    <property type="protein sequence ID" value="MBB3043707.1"/>
    <property type="molecule type" value="Genomic_DNA"/>
</dbReference>
<dbReference type="Proteomes" id="UP000589626">
    <property type="component" value="Unassembled WGS sequence"/>
</dbReference>
<proteinExistence type="predicted"/>
<sequence length="314" mass="33442">MAPNIVGLQVMEAIRAAVTPSDADIVVAKAAVRSRISDAAAPTQTLIDDVLSSVGVTPGERNEHYDIRPELEPKAAVDPEAMQLKRERLTHATRLAIAELIAEGVIVAAEAPGNDYIQVAVHRAGHSGAERVPVSTPKLEGAYRAKPRIGPLDEAPALSALEFAAGLGSLLTPRALECLSEALAAHRRGLYLSAVNLLGAVSEAAWYEVATKLEGESAELTAALARNATGEVQRLVANLFREKGGRARSMTNELLAHASYLRDLRNYGVHPAADQDPGQSHAFTELGCTVLVMETHRYLARLREAAALIGLDFS</sequence>
<keyword evidence="2" id="KW-1185">Reference proteome</keyword>